<evidence type="ECO:0000256" key="5">
    <source>
        <dbReference type="ARBA" id="ARBA00023027"/>
    </source>
</evidence>
<evidence type="ECO:0000313" key="14">
    <source>
        <dbReference type="Proteomes" id="UP000245412"/>
    </source>
</evidence>
<dbReference type="Proteomes" id="UP000245412">
    <property type="component" value="Unassembled WGS sequence"/>
</dbReference>
<feature type="binding site" evidence="9">
    <location>
        <position position="165"/>
    </location>
    <ligand>
        <name>Mn(2+)</name>
        <dbReference type="ChEBI" id="CHEBI:29035"/>
    </ligand>
</feature>
<reference evidence="13 14" key="1">
    <citation type="submission" date="2018-05" db="EMBL/GenBank/DDBJ databases">
        <authorList>
            <person name="Goeker M."/>
            <person name="Huntemann M."/>
            <person name="Clum A."/>
            <person name="Pillay M."/>
            <person name="Palaniappan K."/>
            <person name="Varghese N."/>
            <person name="Mikhailova N."/>
            <person name="Stamatis D."/>
            <person name="Reddy T."/>
            <person name="Daum C."/>
            <person name="Shapiro N."/>
            <person name="Ivanova N."/>
            <person name="Kyrpides N."/>
            <person name="Woyke T."/>
        </authorList>
    </citation>
    <scope>NUCLEOTIDE SEQUENCE [LARGE SCALE GENOMIC DNA]</scope>
    <source>
        <strain evidence="13 14">DSM 26524</strain>
    </source>
</reference>
<dbReference type="GO" id="GO:0005975">
    <property type="term" value="P:carbohydrate metabolic process"/>
    <property type="evidence" value="ECO:0007669"/>
    <property type="project" value="InterPro"/>
</dbReference>
<dbReference type="InterPro" id="IPR015955">
    <property type="entry name" value="Lactate_DH/Glyco_Ohase_4_C"/>
</dbReference>
<dbReference type="Pfam" id="PF11975">
    <property type="entry name" value="Glyco_hydro_4C"/>
    <property type="match status" value="1"/>
</dbReference>
<evidence type="ECO:0000256" key="3">
    <source>
        <dbReference type="ARBA" id="ARBA00022723"/>
    </source>
</evidence>
<evidence type="ECO:0000256" key="8">
    <source>
        <dbReference type="PIRSR" id="PIRSR601088-2"/>
    </source>
</evidence>
<keyword evidence="9" id="KW-0408">Iron</keyword>
<comment type="subunit">
    <text evidence="2">Homotetramer.</text>
</comment>
<comment type="caution">
    <text evidence="13">The sequence shown here is derived from an EMBL/GenBank/DDBJ whole genome shotgun (WGS) entry which is preliminary data.</text>
</comment>
<dbReference type="AlphaFoldDB" id="A0AB73T084"/>
<dbReference type="GO" id="GO:0016616">
    <property type="term" value="F:oxidoreductase activity, acting on the CH-OH group of donors, NAD or NADP as acceptor"/>
    <property type="evidence" value="ECO:0007669"/>
    <property type="project" value="InterPro"/>
</dbReference>
<evidence type="ECO:0000256" key="4">
    <source>
        <dbReference type="ARBA" id="ARBA00022801"/>
    </source>
</evidence>
<keyword evidence="9" id="KW-0170">Cobalt</keyword>
<evidence type="ECO:0000256" key="10">
    <source>
        <dbReference type="PIRSR" id="PIRSR601088-4"/>
    </source>
</evidence>
<organism evidence="13 14">
    <name type="scientific">Murimonas intestini</name>
    <dbReference type="NCBI Taxonomy" id="1337051"/>
    <lineage>
        <taxon>Bacteria</taxon>
        <taxon>Bacillati</taxon>
        <taxon>Bacillota</taxon>
        <taxon>Clostridia</taxon>
        <taxon>Lachnospirales</taxon>
        <taxon>Lachnospiraceae</taxon>
        <taxon>Murimonas</taxon>
    </lineage>
</organism>
<keyword evidence="7 11" id="KW-0326">Glycosidase</keyword>
<dbReference type="InterPro" id="IPR036291">
    <property type="entry name" value="NAD(P)-bd_dom_sf"/>
</dbReference>
<feature type="site" description="Increases basicity of active site Tyr" evidence="10">
    <location>
        <position position="106"/>
    </location>
</feature>
<dbReference type="Pfam" id="PF02056">
    <property type="entry name" value="Glyco_hydro_4"/>
    <property type="match status" value="1"/>
</dbReference>
<evidence type="ECO:0000256" key="7">
    <source>
        <dbReference type="ARBA" id="ARBA00023295"/>
    </source>
</evidence>
<evidence type="ECO:0000256" key="9">
    <source>
        <dbReference type="PIRSR" id="PIRSR601088-3"/>
    </source>
</evidence>
<feature type="binding site" evidence="8">
    <location>
        <position position="90"/>
    </location>
    <ligand>
        <name>substrate</name>
    </ligand>
</feature>
<evidence type="ECO:0000256" key="1">
    <source>
        <dbReference type="ARBA" id="ARBA00010141"/>
    </source>
</evidence>
<keyword evidence="6 9" id="KW-0464">Manganese</keyword>
<keyword evidence="4 11" id="KW-0378">Hydrolase</keyword>
<keyword evidence="14" id="KW-1185">Reference proteome</keyword>
<comment type="similarity">
    <text evidence="1 11">Belongs to the glycosyl hydrolase 4 family.</text>
</comment>
<dbReference type="CDD" id="cd05296">
    <property type="entry name" value="GH4_P_beta_glucosidase"/>
    <property type="match status" value="1"/>
</dbReference>
<proteinExistence type="inferred from homology"/>
<dbReference type="GO" id="GO:0004553">
    <property type="term" value="F:hydrolase activity, hydrolyzing O-glycosyl compounds"/>
    <property type="evidence" value="ECO:0007669"/>
    <property type="project" value="InterPro"/>
</dbReference>
<evidence type="ECO:0000256" key="2">
    <source>
        <dbReference type="ARBA" id="ARBA00011881"/>
    </source>
</evidence>
<evidence type="ECO:0000256" key="6">
    <source>
        <dbReference type="ARBA" id="ARBA00023211"/>
    </source>
</evidence>
<dbReference type="SUPFAM" id="SSF56327">
    <property type="entry name" value="LDH C-terminal domain-like"/>
    <property type="match status" value="1"/>
</dbReference>
<dbReference type="Gene3D" id="3.40.50.720">
    <property type="entry name" value="NAD(P)-binding Rossmann-like Domain"/>
    <property type="match status" value="1"/>
</dbReference>
<keyword evidence="3 9" id="KW-0479">Metal-binding</keyword>
<dbReference type="PANTHER" id="PTHR32092:SF5">
    <property type="entry name" value="6-PHOSPHO-BETA-GLUCOSIDASE"/>
    <property type="match status" value="1"/>
</dbReference>
<sequence>MKITIIGAGSSYTPEVLERLNGMREELPVTDITLMDINEERLNIVSGFCGRYAKHMGLNVNFACTTKLSEALPGTDFVIVQIRVGGNAARINDEKIPLSFGLVGQETTGAGGFMKALRTIPAMLEIAHAVEEYCPDAWIINYTNPTGIVAEAVNKYSNAKIAGLCAGGFNGRNWTAMGLNVDADSVRYDLAGLNHLNFAYNITVKGKPLTEEQFRTIAAYRGEQDAEMCIKLGALPSPYLQYYYHKSKRVKELQEKEMCRAEEVLSVEKEVYRDYADPACETKPASIEKRGGGGYSEIALGVISAIYNDKDTWITVNVPNRGTFSWLPDDAVIETACMVNASGIRPINAGPVPKAVRGLICAVKNYEQLAVEAAVTGSVETAELALLAHPLVGEWELVKGMLPKLLEANRQWLKNFKL</sequence>
<dbReference type="SUPFAM" id="SSF51735">
    <property type="entry name" value="NAD(P)-binding Rossmann-fold domains"/>
    <property type="match status" value="1"/>
</dbReference>
<evidence type="ECO:0000256" key="11">
    <source>
        <dbReference type="RuleBase" id="RU361152"/>
    </source>
</evidence>
<accession>A0AB73T084</accession>
<protein>
    <submittedName>
        <fullName evidence="13">6-phospho-beta-glucosidase</fullName>
    </submittedName>
</protein>
<comment type="cofactor">
    <cofactor evidence="11">
        <name>NAD(+)</name>
        <dbReference type="ChEBI" id="CHEBI:57540"/>
    </cofactor>
    <text evidence="11">Binds 1 NAD(+) per subunit.</text>
</comment>
<dbReference type="PANTHER" id="PTHR32092">
    <property type="entry name" value="6-PHOSPHO-BETA-GLUCOSIDASE-RELATED"/>
    <property type="match status" value="1"/>
</dbReference>
<dbReference type="Gene3D" id="3.90.110.10">
    <property type="entry name" value="Lactate dehydrogenase/glycoside hydrolase, family 4, C-terminal"/>
    <property type="match status" value="1"/>
</dbReference>
<feature type="domain" description="Glycosyl hydrolase family 4 C-terminal" evidence="12">
    <location>
        <begin position="191"/>
        <end position="392"/>
    </location>
</feature>
<keyword evidence="5 11" id="KW-0520">NAD</keyword>
<keyword evidence="9" id="KW-0533">Nickel</keyword>
<name>A0AB73T084_9FIRM</name>
<evidence type="ECO:0000259" key="12">
    <source>
        <dbReference type="Pfam" id="PF11975"/>
    </source>
</evidence>
<dbReference type="EMBL" id="QGGY01000013">
    <property type="protein sequence ID" value="PWJ73266.1"/>
    <property type="molecule type" value="Genomic_DNA"/>
</dbReference>
<evidence type="ECO:0000313" key="13">
    <source>
        <dbReference type="EMBL" id="PWJ73266.1"/>
    </source>
</evidence>
<dbReference type="InterPro" id="IPR022616">
    <property type="entry name" value="Glyco_hydro_4_C"/>
</dbReference>
<dbReference type="GO" id="GO:0046872">
    <property type="term" value="F:metal ion binding"/>
    <property type="evidence" value="ECO:0007669"/>
    <property type="project" value="UniProtKB-KW"/>
</dbReference>
<dbReference type="InterPro" id="IPR001088">
    <property type="entry name" value="Glyco_hydro_4"/>
</dbReference>
<gene>
    <name evidence="13" type="ORF">C7383_11352</name>
</gene>
<dbReference type="RefSeq" id="WP_109747805.1">
    <property type="nucleotide sequence ID" value="NZ_CABJAT010000002.1"/>
</dbReference>
<dbReference type="PRINTS" id="PR00732">
    <property type="entry name" value="GLHYDRLASE4"/>
</dbReference>
<feature type="binding site" evidence="9">
    <location>
        <position position="195"/>
    </location>
    <ligand>
        <name>Mn(2+)</name>
        <dbReference type="ChEBI" id="CHEBI:29035"/>
    </ligand>
</feature>
<feature type="binding site" evidence="8">
    <location>
        <position position="144"/>
    </location>
    <ligand>
        <name>substrate</name>
    </ligand>
</feature>